<evidence type="ECO:0000313" key="2">
    <source>
        <dbReference type="EMBL" id="KUI54179.1"/>
    </source>
</evidence>
<name>A0A194URA6_CYTMA</name>
<dbReference type="AlphaFoldDB" id="A0A194URA6"/>
<dbReference type="OrthoDB" id="5209635at2759"/>
<evidence type="ECO:0000256" key="1">
    <source>
        <dbReference type="SAM" id="MobiDB-lite"/>
    </source>
</evidence>
<accession>A0A194URA6</accession>
<protein>
    <submittedName>
        <fullName evidence="2">Uncharacterized protein</fullName>
    </submittedName>
</protein>
<dbReference type="EMBL" id="KN714672">
    <property type="protein sequence ID" value="KUI54179.1"/>
    <property type="molecule type" value="Genomic_DNA"/>
</dbReference>
<gene>
    <name evidence="2" type="ORF">VP1G_01592</name>
</gene>
<feature type="region of interest" description="Disordered" evidence="1">
    <location>
        <begin position="42"/>
        <end position="68"/>
    </location>
</feature>
<dbReference type="Proteomes" id="UP000078576">
    <property type="component" value="Unassembled WGS sequence"/>
</dbReference>
<keyword evidence="3" id="KW-1185">Reference proteome</keyword>
<proteinExistence type="predicted"/>
<sequence>MPSTQALRFTSLASRPSLFTAYRTTQAARPLAIHQVRAYAAKGEGEKDDLGGPGGQEPPDPIARGQQNRSLRNKTFAGMILVGAPMLYLISQRK</sequence>
<reference evidence="3" key="1">
    <citation type="submission" date="2014-12" db="EMBL/GenBank/DDBJ databases">
        <title>Genome Sequence of Valsa Canker Pathogens Uncovers a Specific Adaption of Colonization on Woody Bark.</title>
        <authorList>
            <person name="Yin Z."/>
            <person name="Liu H."/>
            <person name="Gao X."/>
            <person name="Li Z."/>
            <person name="Song N."/>
            <person name="Ke X."/>
            <person name="Dai Q."/>
            <person name="Wu Y."/>
            <person name="Sun Y."/>
            <person name="Xu J.-R."/>
            <person name="Kang Z.K."/>
            <person name="Wang L."/>
            <person name="Huang L."/>
        </authorList>
    </citation>
    <scope>NUCLEOTIDE SEQUENCE [LARGE SCALE GENOMIC DNA]</scope>
    <source>
        <strain evidence="3">SXYL134</strain>
    </source>
</reference>
<organism evidence="2 3">
    <name type="scientific">Cytospora mali</name>
    <name type="common">Apple Valsa canker fungus</name>
    <name type="synonym">Valsa mali</name>
    <dbReference type="NCBI Taxonomy" id="578113"/>
    <lineage>
        <taxon>Eukaryota</taxon>
        <taxon>Fungi</taxon>
        <taxon>Dikarya</taxon>
        <taxon>Ascomycota</taxon>
        <taxon>Pezizomycotina</taxon>
        <taxon>Sordariomycetes</taxon>
        <taxon>Sordariomycetidae</taxon>
        <taxon>Diaporthales</taxon>
        <taxon>Cytosporaceae</taxon>
        <taxon>Cytospora</taxon>
    </lineage>
</organism>
<evidence type="ECO:0000313" key="3">
    <source>
        <dbReference type="Proteomes" id="UP000078576"/>
    </source>
</evidence>